<dbReference type="Proteomes" id="UP000295510">
    <property type="component" value="Unassembled WGS sequence"/>
</dbReference>
<dbReference type="AlphaFoldDB" id="A0A4R6U5Z2"/>
<dbReference type="InterPro" id="IPR049945">
    <property type="entry name" value="AAA_22"/>
</dbReference>
<dbReference type="PANTHER" id="PTHR35894:SF1">
    <property type="entry name" value="PHOSPHORIBULOKINASE _ URIDINE KINASE FAMILY"/>
    <property type="match status" value="1"/>
</dbReference>
<dbReference type="PANTHER" id="PTHR35894">
    <property type="entry name" value="GENERAL SECRETION PATHWAY PROTEIN A-RELATED"/>
    <property type="match status" value="1"/>
</dbReference>
<gene>
    <name evidence="2" type="ORF">DFR43_11477</name>
</gene>
<protein>
    <submittedName>
        <fullName evidence="2">AAA domain-containing protein</fullName>
    </submittedName>
</protein>
<name>A0A4R6U5Z2_9BURK</name>
<sequence>MAKNADIRDTKVLREALALADLVLDSANPIGEIVGPAGSGKTMAGRAIAERHRALRVAAWDGITRHQMLMAVAAGLGIEGAGAAERLLRRGDDAERVLLVVDEANKCGWRVLEALRYLADECAVAVILIGTEMYERQFTAARTRGLLLQLGSRIGPKRVATRHLDRAETYTHVMRPAFGEVADREMVTTFWQGCRKGNFREAVELAGECLRIMKNNGLQSLTPAVLDLACGWMANRHAVEAA</sequence>
<dbReference type="Gene3D" id="3.40.50.300">
    <property type="entry name" value="P-loop containing nucleotide triphosphate hydrolases"/>
    <property type="match status" value="1"/>
</dbReference>
<reference evidence="2 3" key="1">
    <citation type="submission" date="2019-03" db="EMBL/GenBank/DDBJ databases">
        <title>Genomic Encyclopedia of Type Strains, Phase IV (KMG-IV): sequencing the most valuable type-strain genomes for metagenomic binning, comparative biology and taxonomic classification.</title>
        <authorList>
            <person name="Goeker M."/>
        </authorList>
    </citation>
    <scope>NUCLEOTIDE SEQUENCE [LARGE SCALE GENOMIC DNA]</scope>
    <source>
        <strain evidence="2 3">DSM 19605</strain>
    </source>
</reference>
<evidence type="ECO:0000313" key="2">
    <source>
        <dbReference type="EMBL" id="TDQ40992.1"/>
    </source>
</evidence>
<dbReference type="InterPro" id="IPR052026">
    <property type="entry name" value="ExeA_AAA_ATPase_DNA-bind"/>
</dbReference>
<dbReference type="GO" id="GO:0016887">
    <property type="term" value="F:ATP hydrolysis activity"/>
    <property type="evidence" value="ECO:0007669"/>
    <property type="project" value="InterPro"/>
</dbReference>
<evidence type="ECO:0000313" key="3">
    <source>
        <dbReference type="Proteomes" id="UP000295510"/>
    </source>
</evidence>
<dbReference type="InterPro" id="IPR027417">
    <property type="entry name" value="P-loop_NTPase"/>
</dbReference>
<dbReference type="RefSeq" id="WP_164499740.1">
    <property type="nucleotide sequence ID" value="NZ_SNYL01000014.1"/>
</dbReference>
<keyword evidence="3" id="KW-1185">Reference proteome</keyword>
<comment type="caution">
    <text evidence="2">The sequence shown here is derived from an EMBL/GenBank/DDBJ whole genome shotgun (WGS) entry which is preliminary data.</text>
</comment>
<dbReference type="Pfam" id="PF13401">
    <property type="entry name" value="AAA_22"/>
    <property type="match status" value="1"/>
</dbReference>
<dbReference type="EMBL" id="SNYL01000014">
    <property type="protein sequence ID" value="TDQ40992.1"/>
    <property type="molecule type" value="Genomic_DNA"/>
</dbReference>
<accession>A0A4R6U5Z2</accession>
<evidence type="ECO:0000259" key="1">
    <source>
        <dbReference type="Pfam" id="PF13401"/>
    </source>
</evidence>
<organism evidence="2 3">
    <name type="scientific">Tepidicella xavieri</name>
    <dbReference type="NCBI Taxonomy" id="360241"/>
    <lineage>
        <taxon>Bacteria</taxon>
        <taxon>Pseudomonadati</taxon>
        <taxon>Pseudomonadota</taxon>
        <taxon>Betaproteobacteria</taxon>
        <taxon>Burkholderiales</taxon>
        <taxon>Tepidicella</taxon>
    </lineage>
</organism>
<feature type="domain" description="ORC1/DEAH AAA+ ATPase" evidence="1">
    <location>
        <begin position="29"/>
        <end position="134"/>
    </location>
</feature>
<proteinExistence type="predicted"/>
<dbReference type="SUPFAM" id="SSF52540">
    <property type="entry name" value="P-loop containing nucleoside triphosphate hydrolases"/>
    <property type="match status" value="1"/>
</dbReference>